<organism evidence="1 2">
    <name type="scientific">Flavobacterium magnum</name>
    <dbReference type="NCBI Taxonomy" id="2162713"/>
    <lineage>
        <taxon>Bacteria</taxon>
        <taxon>Pseudomonadati</taxon>
        <taxon>Bacteroidota</taxon>
        <taxon>Flavobacteriia</taxon>
        <taxon>Flavobacteriales</taxon>
        <taxon>Flavobacteriaceae</taxon>
        <taxon>Flavobacterium</taxon>
    </lineage>
</organism>
<evidence type="ECO:0000313" key="1">
    <source>
        <dbReference type="EMBL" id="AWA28607.1"/>
    </source>
</evidence>
<dbReference type="KEGG" id="fmg:HYN48_00095"/>
<protein>
    <submittedName>
        <fullName evidence="1">Uncharacterized protein</fullName>
    </submittedName>
</protein>
<sequence length="381" mass="43776">MKAKKILTGFCIAGIVVVLALALAYHRMTNRNKAVAKGIFLYRTGLADRHWQLKPTTKKYTLVSPDFLIDGIYKSMEGPTSMHMVELTQDTALVWLTGFRVQALDARTRKKISNDFVCHTNFDLNEVRYYDGLHLENRIGTKYPRVTSLSHGMESFHFPKGYGVPMRGNDLLNVTTESLNHNIKDTVLWVKHQVDIEYSEQELKPLMFGSAFIMLPYDEYDPYKEPMDPSKNYCIPIETGAHNYKNAEGKRLSGHWVIPPGKNTYRSSANAQLQIRDSLRLHASAIHVHPFATSITLFDKTTHTAVFTSRVVNFKDRIGIERIEPFSSETGVWLYKSHDYEVVLTVDNTTRVNQDMMGTMFLFYYDSELDAKLQQRKRKAM</sequence>
<gene>
    <name evidence="1" type="ORF">HYN48_00095</name>
</gene>
<evidence type="ECO:0000313" key="2">
    <source>
        <dbReference type="Proteomes" id="UP000244193"/>
    </source>
</evidence>
<accession>A0A2S0R9B1</accession>
<keyword evidence="2" id="KW-1185">Reference proteome</keyword>
<proteinExistence type="predicted"/>
<reference evidence="1 2" key="1">
    <citation type="submission" date="2018-04" db="EMBL/GenBank/DDBJ databases">
        <title>Genome sequencing of Flavobacterium sp. HYN0048.</title>
        <authorList>
            <person name="Yi H."/>
            <person name="Baek C."/>
        </authorList>
    </citation>
    <scope>NUCLEOTIDE SEQUENCE [LARGE SCALE GENOMIC DNA]</scope>
    <source>
        <strain evidence="1 2">HYN0048</strain>
    </source>
</reference>
<dbReference type="EMBL" id="CP028811">
    <property type="protein sequence ID" value="AWA28607.1"/>
    <property type="molecule type" value="Genomic_DNA"/>
</dbReference>
<dbReference type="OrthoDB" id="1308060at2"/>
<dbReference type="AlphaFoldDB" id="A0A2S0R9B1"/>
<dbReference type="RefSeq" id="WP_108369199.1">
    <property type="nucleotide sequence ID" value="NZ_CP028811.1"/>
</dbReference>
<dbReference type="Proteomes" id="UP000244193">
    <property type="component" value="Chromosome"/>
</dbReference>
<name>A0A2S0R9B1_9FLAO</name>